<feature type="signal peptide" evidence="1">
    <location>
        <begin position="1"/>
        <end position="19"/>
    </location>
</feature>
<evidence type="ECO:0000313" key="3">
    <source>
        <dbReference type="Proteomes" id="UP000292052"/>
    </source>
</evidence>
<evidence type="ECO:0000256" key="1">
    <source>
        <dbReference type="SAM" id="SignalP"/>
    </source>
</evidence>
<evidence type="ECO:0000313" key="2">
    <source>
        <dbReference type="EMBL" id="RZC36449.1"/>
    </source>
</evidence>
<dbReference type="OrthoDB" id="6678417at2759"/>
<keyword evidence="1" id="KW-0732">Signal</keyword>
<accession>A0A482VVH4</accession>
<dbReference type="AlphaFoldDB" id="A0A482VVH4"/>
<dbReference type="Proteomes" id="UP000292052">
    <property type="component" value="Unassembled WGS sequence"/>
</dbReference>
<sequence length="68" mass="7025">MPPSLVLVIAAAAVAVGAAVPPTDSATPAPCAILEERCQCTPDLQEFVCRTAGFTEVPQNLPYSIAKL</sequence>
<reference evidence="2 3" key="1">
    <citation type="submission" date="2017-03" db="EMBL/GenBank/DDBJ databases">
        <title>Genome of the blue death feigning beetle - Asbolus verrucosus.</title>
        <authorList>
            <person name="Rider S.D."/>
        </authorList>
    </citation>
    <scope>NUCLEOTIDE SEQUENCE [LARGE SCALE GENOMIC DNA]</scope>
    <source>
        <strain evidence="2">Butters</strain>
        <tissue evidence="2">Head and leg muscle</tissue>
    </source>
</reference>
<proteinExistence type="predicted"/>
<dbReference type="EMBL" id="QDEB01061835">
    <property type="protein sequence ID" value="RZC36449.1"/>
    <property type="molecule type" value="Genomic_DNA"/>
</dbReference>
<comment type="caution">
    <text evidence="2">The sequence shown here is derived from an EMBL/GenBank/DDBJ whole genome shotgun (WGS) entry which is preliminary data.</text>
</comment>
<organism evidence="2 3">
    <name type="scientific">Asbolus verrucosus</name>
    <name type="common">Desert ironclad beetle</name>
    <dbReference type="NCBI Taxonomy" id="1661398"/>
    <lineage>
        <taxon>Eukaryota</taxon>
        <taxon>Metazoa</taxon>
        <taxon>Ecdysozoa</taxon>
        <taxon>Arthropoda</taxon>
        <taxon>Hexapoda</taxon>
        <taxon>Insecta</taxon>
        <taxon>Pterygota</taxon>
        <taxon>Neoptera</taxon>
        <taxon>Endopterygota</taxon>
        <taxon>Coleoptera</taxon>
        <taxon>Polyphaga</taxon>
        <taxon>Cucujiformia</taxon>
        <taxon>Tenebrionidae</taxon>
        <taxon>Pimeliinae</taxon>
        <taxon>Asbolus</taxon>
    </lineage>
</organism>
<gene>
    <name evidence="2" type="ORF">BDFB_007467</name>
</gene>
<name>A0A482VVH4_ASBVE</name>
<keyword evidence="3" id="KW-1185">Reference proteome</keyword>
<protein>
    <submittedName>
        <fullName evidence="2">Uncharacterized protein</fullName>
    </submittedName>
</protein>
<feature type="chain" id="PRO_5019793952" evidence="1">
    <location>
        <begin position="20"/>
        <end position="68"/>
    </location>
</feature>